<dbReference type="Proteomes" id="UP000199095">
    <property type="component" value="Unassembled WGS sequence"/>
</dbReference>
<organism evidence="1 2">
    <name type="scientific">Salinibacillus kushneri</name>
    <dbReference type="NCBI Taxonomy" id="237682"/>
    <lineage>
        <taxon>Bacteria</taxon>
        <taxon>Bacillati</taxon>
        <taxon>Bacillota</taxon>
        <taxon>Bacilli</taxon>
        <taxon>Bacillales</taxon>
        <taxon>Bacillaceae</taxon>
        <taxon>Salinibacillus</taxon>
    </lineage>
</organism>
<gene>
    <name evidence="1" type="ORF">SAMN05421676_11360</name>
</gene>
<dbReference type="EMBL" id="FOHJ01000013">
    <property type="protein sequence ID" value="SET99024.1"/>
    <property type="molecule type" value="Genomic_DNA"/>
</dbReference>
<name>A0A1I0IRB4_9BACI</name>
<sequence>MKITPDNAQFAAYTRLTLSARFQKHIKYGTKFGGQSNDIGFSQFKEILEKEKVVNEKNVRDMSSFHEKALQVQMNYGKNPSHTLKVWEVMDKAFQLGLVDNDETLLNRINSMV</sequence>
<keyword evidence="2" id="KW-1185">Reference proteome</keyword>
<protein>
    <submittedName>
        <fullName evidence="1">Uncharacterized protein</fullName>
    </submittedName>
</protein>
<proteinExistence type="predicted"/>
<dbReference type="OrthoDB" id="2967544at2"/>
<reference evidence="2" key="1">
    <citation type="submission" date="2016-10" db="EMBL/GenBank/DDBJ databases">
        <authorList>
            <person name="Varghese N."/>
            <person name="Submissions S."/>
        </authorList>
    </citation>
    <scope>NUCLEOTIDE SEQUENCE [LARGE SCALE GENOMIC DNA]</scope>
    <source>
        <strain evidence="2">CGMCC 1.3566</strain>
    </source>
</reference>
<dbReference type="RefSeq" id="WP_093137182.1">
    <property type="nucleotide sequence ID" value="NZ_FOHJ01000013.1"/>
</dbReference>
<accession>A0A1I0IRB4</accession>
<evidence type="ECO:0000313" key="1">
    <source>
        <dbReference type="EMBL" id="SET99024.1"/>
    </source>
</evidence>
<evidence type="ECO:0000313" key="2">
    <source>
        <dbReference type="Proteomes" id="UP000199095"/>
    </source>
</evidence>
<dbReference type="AlphaFoldDB" id="A0A1I0IRB4"/>